<accession>A0AAD0YWY1</accession>
<gene>
    <name evidence="1" type="ORF">EG352_12075</name>
</gene>
<evidence type="ECO:0000313" key="2">
    <source>
        <dbReference type="Proteomes" id="UP000269015"/>
    </source>
</evidence>
<dbReference type="RefSeq" id="WP_061085193.1">
    <property type="nucleotide sequence ID" value="NZ_CP033930.1"/>
</dbReference>
<dbReference type="Proteomes" id="UP000269015">
    <property type="component" value="Chromosome"/>
</dbReference>
<sequence>MTTTDTQELIIPYIGETSPYIIIPEHILKDNSIETELNNCNFENENFLKFLKTLASLASCSLHQVLSNSAKEKIYFIGEKLRIKKISYKESPASVTITGESILESGRRGKTHLTVKDKVSEETVYSFELDHYIITKETFKALYKNYFEPDVIMYYDEKLPKTQIIKTSADHQFILSIDPFTPNQCKSHFENYPIVPFLFVIKCILREIFRFFGADNCHEINNLEGHPTKAIPIETKLEVDVFYQTFLKDQTYIKCEIKDASGYSYAVLMINLKSKYTK</sequence>
<dbReference type="EMBL" id="CP033930">
    <property type="protein sequence ID" value="AZB18468.1"/>
    <property type="molecule type" value="Genomic_DNA"/>
</dbReference>
<reference evidence="1 2" key="1">
    <citation type="submission" date="2018-11" db="EMBL/GenBank/DDBJ databases">
        <title>Proposal to divide the Flavobacteriaceae and reorganize its genera based on Amino Acid Identity values calculated from whole genome sequences.</title>
        <authorList>
            <person name="Nicholson A.C."/>
            <person name="Gulvik C.A."/>
            <person name="Whitney A.M."/>
            <person name="Humrighouse B.W."/>
            <person name="Bell M."/>
            <person name="Holmes B."/>
            <person name="Steigerwalt A.G."/>
            <person name="Villarma A."/>
            <person name="Sheth M."/>
            <person name="Batra D."/>
            <person name="Pryor J."/>
            <person name="Bernardet J.-F."/>
            <person name="Hugo C."/>
            <person name="Kampfer P."/>
            <person name="Newman J."/>
            <person name="McQuiston J.R."/>
        </authorList>
    </citation>
    <scope>NUCLEOTIDE SEQUENCE [LARGE SCALE GENOMIC DNA]</scope>
    <source>
        <strain evidence="1 2">H5559</strain>
    </source>
</reference>
<organism evidence="1 2">
    <name type="scientific">Chryseobacterium indologenes</name>
    <name type="common">Flavobacterium indologenes</name>
    <dbReference type="NCBI Taxonomy" id="253"/>
    <lineage>
        <taxon>Bacteria</taxon>
        <taxon>Pseudomonadati</taxon>
        <taxon>Bacteroidota</taxon>
        <taxon>Flavobacteriia</taxon>
        <taxon>Flavobacteriales</taxon>
        <taxon>Weeksellaceae</taxon>
        <taxon>Chryseobacterium group</taxon>
        <taxon>Chryseobacterium</taxon>
    </lineage>
</organism>
<protein>
    <submittedName>
        <fullName evidence="1">Uncharacterized protein</fullName>
    </submittedName>
</protein>
<name>A0AAD0YWY1_CHRID</name>
<dbReference type="AlphaFoldDB" id="A0AAD0YWY1"/>
<proteinExistence type="predicted"/>
<evidence type="ECO:0000313" key="1">
    <source>
        <dbReference type="EMBL" id="AZB18468.1"/>
    </source>
</evidence>